<dbReference type="EMBL" id="AKCU01000082">
    <property type="protein sequence ID" value="EKV20890.1"/>
    <property type="molecule type" value="Genomic_DNA"/>
</dbReference>
<proteinExistence type="predicted"/>
<feature type="region of interest" description="Disordered" evidence="1">
    <location>
        <begin position="31"/>
        <end position="74"/>
    </location>
</feature>
<evidence type="ECO:0000313" key="2">
    <source>
        <dbReference type="EMBL" id="EKV20890.1"/>
    </source>
</evidence>
<name>K9GFR4_PEND1</name>
<reference evidence="3" key="1">
    <citation type="journal article" date="2012" name="BMC Genomics">
        <title>Genome sequence of the necrotrophic fungus Penicillium digitatum, the main postharvest pathogen of citrus.</title>
        <authorList>
            <person name="Marcet-Houben M."/>
            <person name="Ballester A.-R."/>
            <person name="de la Fuente B."/>
            <person name="Harries E."/>
            <person name="Marcos J.F."/>
            <person name="Gonzalez-Candelas L."/>
            <person name="Gabaldon T."/>
        </authorList>
    </citation>
    <scope>NUCLEOTIDE SEQUENCE [LARGE SCALE GENOMIC DNA]</scope>
    <source>
        <strain evidence="3">Pd1 / CECT 20795</strain>
    </source>
</reference>
<dbReference type="VEuPathDB" id="FungiDB:PDIP_11180"/>
<comment type="caution">
    <text evidence="2">The sequence shown here is derived from an EMBL/GenBank/DDBJ whole genome shotgun (WGS) entry which is preliminary data.</text>
</comment>
<evidence type="ECO:0000313" key="3">
    <source>
        <dbReference type="Proteomes" id="UP000009886"/>
    </source>
</evidence>
<gene>
    <name evidence="2" type="ORF">PDIP_11180</name>
</gene>
<dbReference type="Proteomes" id="UP000009886">
    <property type="component" value="Unassembled WGS sequence"/>
</dbReference>
<dbReference type="KEGG" id="pdp:PDIP_11180"/>
<dbReference type="HOGENOM" id="CLU_102280_0_0_1"/>
<dbReference type="AlphaFoldDB" id="K9GFR4"/>
<feature type="compositionally biased region" description="Basic and acidic residues" evidence="1">
    <location>
        <begin position="59"/>
        <end position="73"/>
    </location>
</feature>
<dbReference type="OrthoDB" id="2538135at2759"/>
<protein>
    <submittedName>
        <fullName evidence="2">Uncharacterized protein</fullName>
    </submittedName>
</protein>
<feature type="compositionally biased region" description="Polar residues" evidence="1">
    <location>
        <begin position="44"/>
        <end position="53"/>
    </location>
</feature>
<accession>K9GFR4</accession>
<organism evidence="2 3">
    <name type="scientific">Penicillium digitatum (strain Pd1 / CECT 20795)</name>
    <name type="common">Green mold</name>
    <dbReference type="NCBI Taxonomy" id="1170230"/>
    <lineage>
        <taxon>Eukaryota</taxon>
        <taxon>Fungi</taxon>
        <taxon>Dikarya</taxon>
        <taxon>Ascomycota</taxon>
        <taxon>Pezizomycotina</taxon>
        <taxon>Eurotiomycetes</taxon>
        <taxon>Eurotiomycetidae</taxon>
        <taxon>Eurotiales</taxon>
        <taxon>Aspergillaceae</taxon>
        <taxon>Penicillium</taxon>
    </lineage>
</organism>
<sequence>MSSQCVDGHRKPPKYLNEGTKKAIKAGLHRGVTSPKQAQHEQETFPNTTSYDNKTTRKQTIDERCTKGVRSDPSEEFFDDFVDSSSFDTERSSVRLGRKDSKRSFAKKNDNFMTFFSDAEFATWSERSSGVSDDSEEGTSYQALEDNFGVRLVKTQSYARAEPCSGFAVRSGWSSTFYPHEIEEKSHGC</sequence>
<evidence type="ECO:0000256" key="1">
    <source>
        <dbReference type="SAM" id="MobiDB-lite"/>
    </source>
</evidence>